<keyword evidence="2 4" id="KW-0808">Transferase</keyword>
<dbReference type="CDD" id="cd02440">
    <property type="entry name" value="AdoMet_MTases"/>
    <property type="match status" value="1"/>
</dbReference>
<dbReference type="STRING" id="1150469.RSPPHO_00527"/>
<dbReference type="PANTHER" id="PTHR43861">
    <property type="entry name" value="TRANS-ACONITATE 2-METHYLTRANSFERASE-RELATED"/>
    <property type="match status" value="1"/>
</dbReference>
<dbReference type="InterPro" id="IPR041698">
    <property type="entry name" value="Methyltransf_25"/>
</dbReference>
<dbReference type="Gene3D" id="3.40.50.150">
    <property type="entry name" value="Vaccinia Virus protein VP39"/>
    <property type="match status" value="1"/>
</dbReference>
<dbReference type="GO" id="GO:0030798">
    <property type="term" value="F:trans-aconitate 2-methyltransferase activity"/>
    <property type="evidence" value="ECO:0007669"/>
    <property type="project" value="UniProtKB-EC"/>
</dbReference>
<dbReference type="Pfam" id="PF13649">
    <property type="entry name" value="Methyltransf_25"/>
    <property type="match status" value="1"/>
</dbReference>
<dbReference type="Proteomes" id="UP000033220">
    <property type="component" value="Chromosome DSM 122"/>
</dbReference>
<dbReference type="PATRIC" id="fig|1150469.3.peg.619"/>
<evidence type="ECO:0000259" key="3">
    <source>
        <dbReference type="Pfam" id="PF13649"/>
    </source>
</evidence>
<dbReference type="GO" id="GO:0032259">
    <property type="term" value="P:methylation"/>
    <property type="evidence" value="ECO:0007669"/>
    <property type="project" value="UniProtKB-KW"/>
</dbReference>
<dbReference type="SUPFAM" id="SSF53335">
    <property type="entry name" value="S-adenosyl-L-methionine-dependent methyltransferases"/>
    <property type="match status" value="1"/>
</dbReference>
<evidence type="ECO:0000256" key="2">
    <source>
        <dbReference type="ARBA" id="ARBA00022679"/>
    </source>
</evidence>
<dbReference type="EC" id="2.1.1.144" evidence="4"/>
<organism evidence="4 5">
    <name type="scientific">Pararhodospirillum photometricum DSM 122</name>
    <dbReference type="NCBI Taxonomy" id="1150469"/>
    <lineage>
        <taxon>Bacteria</taxon>
        <taxon>Pseudomonadati</taxon>
        <taxon>Pseudomonadota</taxon>
        <taxon>Alphaproteobacteria</taxon>
        <taxon>Rhodospirillales</taxon>
        <taxon>Rhodospirillaceae</taxon>
        <taxon>Pararhodospirillum</taxon>
    </lineage>
</organism>
<dbReference type="EMBL" id="HE663493">
    <property type="protein sequence ID" value="CCG07153.1"/>
    <property type="molecule type" value="Genomic_DNA"/>
</dbReference>
<dbReference type="RefSeq" id="WP_014413793.1">
    <property type="nucleotide sequence ID" value="NC_017059.1"/>
</dbReference>
<dbReference type="PANTHER" id="PTHR43861:SF1">
    <property type="entry name" value="TRANS-ACONITATE 2-METHYLTRANSFERASE"/>
    <property type="match status" value="1"/>
</dbReference>
<dbReference type="OrthoDB" id="9795085at2"/>
<keyword evidence="5" id="KW-1185">Reference proteome</keyword>
<dbReference type="AlphaFoldDB" id="H6SP81"/>
<evidence type="ECO:0000313" key="5">
    <source>
        <dbReference type="Proteomes" id="UP000033220"/>
    </source>
</evidence>
<feature type="domain" description="Methyltransferase" evidence="3">
    <location>
        <begin position="35"/>
        <end position="127"/>
    </location>
</feature>
<dbReference type="KEGG" id="rpm:RSPPHO_00527"/>
<dbReference type="InterPro" id="IPR029063">
    <property type="entry name" value="SAM-dependent_MTases_sf"/>
</dbReference>
<evidence type="ECO:0000313" key="4">
    <source>
        <dbReference type="EMBL" id="CCG07153.1"/>
    </source>
</evidence>
<dbReference type="eggNOG" id="COG4106">
    <property type="taxonomic scope" value="Bacteria"/>
</dbReference>
<dbReference type="HOGENOM" id="CLU_037990_5_5_5"/>
<proteinExistence type="predicted"/>
<name>H6SP81_PARPM</name>
<accession>H6SP81</accession>
<gene>
    <name evidence="4" type="primary">tam</name>
    <name evidence="4" type="ORF">RSPPHO_00527</name>
</gene>
<protein>
    <submittedName>
        <fullName evidence="4">Trans-aconitate 2-methyltransferase</fullName>
        <ecNumber evidence="4">2.1.1.144</ecNumber>
    </submittedName>
</protein>
<keyword evidence="1 4" id="KW-0489">Methyltransferase</keyword>
<sequence>MDPRDPEQFQAYHGPKQRAARDLLERVPLKAPLRIVDLGCAEGDGARLLAQRYAEARVTAVDASSADLDEAQARGDAEGRITFVAADPGQWVPERTVDLLYSSFALHLVPDHETLFPRLVQMLAPWGGAGRADAPRL</sequence>
<reference evidence="4 5" key="1">
    <citation type="submission" date="2012-02" db="EMBL/GenBank/DDBJ databases">
        <title>Shotgun genome sequence of Phaeospirillum photometricum DSM 122.</title>
        <authorList>
            <person name="Duquesne K."/>
            <person name="Sturgis J."/>
        </authorList>
    </citation>
    <scope>NUCLEOTIDE SEQUENCE [LARGE SCALE GENOMIC DNA]</scope>
    <source>
        <strain evidence="5">DSM122</strain>
    </source>
</reference>
<evidence type="ECO:0000256" key="1">
    <source>
        <dbReference type="ARBA" id="ARBA00022603"/>
    </source>
</evidence>